<feature type="non-terminal residue" evidence="2">
    <location>
        <position position="49"/>
    </location>
</feature>
<organism evidence="2 3">
    <name type="scientific">Funneliformis caledonium</name>
    <dbReference type="NCBI Taxonomy" id="1117310"/>
    <lineage>
        <taxon>Eukaryota</taxon>
        <taxon>Fungi</taxon>
        <taxon>Fungi incertae sedis</taxon>
        <taxon>Mucoromycota</taxon>
        <taxon>Glomeromycotina</taxon>
        <taxon>Glomeromycetes</taxon>
        <taxon>Glomerales</taxon>
        <taxon>Glomeraceae</taxon>
        <taxon>Funneliformis</taxon>
    </lineage>
</organism>
<dbReference type="AlphaFoldDB" id="A0A9N9HWJ2"/>
<evidence type="ECO:0000256" key="1">
    <source>
        <dbReference type="SAM" id="Phobius"/>
    </source>
</evidence>
<feature type="transmembrane region" description="Helical" evidence="1">
    <location>
        <begin position="15"/>
        <end position="33"/>
    </location>
</feature>
<sequence>YEYERVVSVTEDIEVLVAIVRSIMIVVVAMIMIEEENMTMIDMNVVEVK</sequence>
<protein>
    <submittedName>
        <fullName evidence="2">3950_t:CDS:1</fullName>
    </submittedName>
</protein>
<gene>
    <name evidence="2" type="ORF">FCALED_LOCUS13856</name>
</gene>
<name>A0A9N9HWJ2_9GLOM</name>
<keyword evidence="3" id="KW-1185">Reference proteome</keyword>
<evidence type="ECO:0000313" key="3">
    <source>
        <dbReference type="Proteomes" id="UP000789570"/>
    </source>
</evidence>
<proteinExistence type="predicted"/>
<reference evidence="2" key="1">
    <citation type="submission" date="2021-06" db="EMBL/GenBank/DDBJ databases">
        <authorList>
            <person name="Kallberg Y."/>
            <person name="Tangrot J."/>
            <person name="Rosling A."/>
        </authorList>
    </citation>
    <scope>NUCLEOTIDE SEQUENCE</scope>
    <source>
        <strain evidence="2">UK204</strain>
    </source>
</reference>
<comment type="caution">
    <text evidence="2">The sequence shown here is derived from an EMBL/GenBank/DDBJ whole genome shotgun (WGS) entry which is preliminary data.</text>
</comment>
<evidence type="ECO:0000313" key="2">
    <source>
        <dbReference type="EMBL" id="CAG8709688.1"/>
    </source>
</evidence>
<dbReference type="EMBL" id="CAJVPQ010008758">
    <property type="protein sequence ID" value="CAG8709688.1"/>
    <property type="molecule type" value="Genomic_DNA"/>
</dbReference>
<keyword evidence="1" id="KW-0812">Transmembrane</keyword>
<keyword evidence="1" id="KW-0472">Membrane</keyword>
<dbReference type="Proteomes" id="UP000789570">
    <property type="component" value="Unassembled WGS sequence"/>
</dbReference>
<accession>A0A9N9HWJ2</accession>
<keyword evidence="1" id="KW-1133">Transmembrane helix</keyword>